<dbReference type="Proteomes" id="UP000198588">
    <property type="component" value="Unassembled WGS sequence"/>
</dbReference>
<evidence type="ECO:0000313" key="6">
    <source>
        <dbReference type="Proteomes" id="UP000198588"/>
    </source>
</evidence>
<dbReference type="GO" id="GO:0016829">
    <property type="term" value="F:lyase activity"/>
    <property type="evidence" value="ECO:0007669"/>
    <property type="project" value="UniProtKB-KW"/>
</dbReference>
<sequence>MTRAIRHNMDSPWERAKMEQIVRADIAAFGAGRAEMANAMIEQSGMRVRPDRNRGRSAGINPSGRFEPVSRHVFDDGWNSLEELPPFKTEVQVEKPRTIITRNESPDISFDRSINPYRGCEHGCVYCFARPTHSFMGLSPGLDFESKLFAKPDAARLLDKELSKDGYQPRTIAIGTNTDPYQPIEKQYRIMREILEVLEARGHPVGIVTKSALVTRDIDILSRMAERGLAKVALSVTTLDRMLARTMEPRASTPTKRLEAIRQLSDAGIPASVMVAPIIPGLTDQEMERILDSARAAGAREAGYVILRLPLEVSPIFKDWLLRHYPDRYRHVMSLIRSMRDGKDYDSEWGKRMKGAGPYAWQIGRRFEITAKRLGLNVERRALRTDQFVSAGKDQLQLTLL</sequence>
<gene>
    <name evidence="5" type="ORF">SAMN02927914_01502</name>
</gene>
<evidence type="ECO:0000313" key="5">
    <source>
        <dbReference type="EMBL" id="SDA59653.1"/>
    </source>
</evidence>
<keyword evidence="1" id="KW-0479">Metal-binding</keyword>
<keyword evidence="2" id="KW-0408">Iron</keyword>
<evidence type="ECO:0000256" key="2">
    <source>
        <dbReference type="ARBA" id="ARBA00023004"/>
    </source>
</evidence>
<organism evidence="5 6">
    <name type="scientific">Mesorhizobium qingshengii</name>
    <dbReference type="NCBI Taxonomy" id="1165689"/>
    <lineage>
        <taxon>Bacteria</taxon>
        <taxon>Pseudomonadati</taxon>
        <taxon>Pseudomonadota</taxon>
        <taxon>Alphaproteobacteria</taxon>
        <taxon>Hyphomicrobiales</taxon>
        <taxon>Phyllobacteriaceae</taxon>
        <taxon>Mesorhizobium</taxon>
    </lineage>
</organism>
<reference evidence="5 6" key="1">
    <citation type="submission" date="2016-10" db="EMBL/GenBank/DDBJ databases">
        <authorList>
            <person name="de Groot N.N."/>
        </authorList>
    </citation>
    <scope>NUCLEOTIDE SEQUENCE [LARGE SCALE GENOMIC DNA]</scope>
    <source>
        <strain evidence="5 6">CGMCC 1.12097</strain>
    </source>
</reference>
<protein>
    <submittedName>
        <fullName evidence="5">DNA repair photolyase</fullName>
    </submittedName>
</protein>
<evidence type="ECO:0000259" key="4">
    <source>
        <dbReference type="PROSITE" id="PS51918"/>
    </source>
</evidence>
<dbReference type="InterPro" id="IPR040086">
    <property type="entry name" value="MJ0683-like"/>
</dbReference>
<dbReference type="GO" id="GO:0051536">
    <property type="term" value="F:iron-sulfur cluster binding"/>
    <property type="evidence" value="ECO:0007669"/>
    <property type="project" value="UniProtKB-KW"/>
</dbReference>
<dbReference type="STRING" id="1165689.SAMN02927914_01502"/>
<dbReference type="EMBL" id="FMXM01000004">
    <property type="protein sequence ID" value="SDA59653.1"/>
    <property type="molecule type" value="Genomic_DNA"/>
</dbReference>
<feature type="domain" description="Radical SAM core" evidence="4">
    <location>
        <begin position="106"/>
        <end position="344"/>
    </location>
</feature>
<dbReference type="PANTHER" id="PTHR43432:SF3">
    <property type="entry name" value="SLR0285 PROTEIN"/>
    <property type="match status" value="1"/>
</dbReference>
<dbReference type="PROSITE" id="PS51918">
    <property type="entry name" value="RADICAL_SAM"/>
    <property type="match status" value="1"/>
</dbReference>
<dbReference type="GO" id="GO:0046872">
    <property type="term" value="F:metal ion binding"/>
    <property type="evidence" value="ECO:0007669"/>
    <property type="project" value="UniProtKB-KW"/>
</dbReference>
<dbReference type="SUPFAM" id="SSF102114">
    <property type="entry name" value="Radical SAM enzymes"/>
    <property type="match status" value="1"/>
</dbReference>
<dbReference type="InterPro" id="IPR007197">
    <property type="entry name" value="rSAM"/>
</dbReference>
<dbReference type="SFLD" id="SFLDG01084">
    <property type="entry name" value="Uncharacterised_Radical_SAM_Su"/>
    <property type="match status" value="1"/>
</dbReference>
<dbReference type="InterPro" id="IPR006638">
    <property type="entry name" value="Elp3/MiaA/NifB-like_rSAM"/>
</dbReference>
<dbReference type="PANTHER" id="PTHR43432">
    <property type="entry name" value="SLR0285 PROTEIN"/>
    <property type="match status" value="1"/>
</dbReference>
<keyword evidence="3" id="KW-0411">Iron-sulfur</keyword>
<accession>A0A1G5WNG0</accession>
<dbReference type="Pfam" id="PF04055">
    <property type="entry name" value="Radical_SAM"/>
    <property type="match status" value="1"/>
</dbReference>
<evidence type="ECO:0000256" key="3">
    <source>
        <dbReference type="ARBA" id="ARBA00023014"/>
    </source>
</evidence>
<dbReference type="NCBIfam" id="NF033668">
    <property type="entry name" value="rSAM_PA0069"/>
    <property type="match status" value="1"/>
</dbReference>
<dbReference type="SMART" id="SM00729">
    <property type="entry name" value="Elp3"/>
    <property type="match status" value="1"/>
</dbReference>
<dbReference type="InterPro" id="IPR058240">
    <property type="entry name" value="rSAM_sf"/>
</dbReference>
<dbReference type="Gene3D" id="3.80.30.30">
    <property type="match status" value="1"/>
</dbReference>
<proteinExistence type="predicted"/>
<dbReference type="AlphaFoldDB" id="A0A1G5WNG0"/>
<dbReference type="CDD" id="cd01335">
    <property type="entry name" value="Radical_SAM"/>
    <property type="match status" value="1"/>
</dbReference>
<dbReference type="SFLD" id="SFLDS00029">
    <property type="entry name" value="Radical_SAM"/>
    <property type="match status" value="1"/>
</dbReference>
<evidence type="ECO:0000256" key="1">
    <source>
        <dbReference type="ARBA" id="ARBA00022723"/>
    </source>
</evidence>
<name>A0A1G5WNG0_9HYPH</name>
<keyword evidence="5" id="KW-0456">Lyase</keyword>